<dbReference type="RefSeq" id="WP_402380905.1">
    <property type="nucleotide sequence ID" value="NZ_JBIUYY010000005.1"/>
</dbReference>
<proteinExistence type="predicted"/>
<sequence>MDVTEPIVFLDVDGPLIPFGASERELPGGYPVYGSADEGNPLLARLDPALGARLLALPGRLVWATTWLDDANTVVGPRLGLPVLPVVRWEHGTGRAGHWKLPSLLAWAAGRPFVWIDDEIREADRAWVGECHPGPALLHRVDARFGLRDADFADVDAWLRGRR</sequence>
<reference evidence="1 2" key="1">
    <citation type="submission" date="2024-10" db="EMBL/GenBank/DDBJ databases">
        <title>The Natural Products Discovery Center: Release of the First 8490 Sequenced Strains for Exploring Actinobacteria Biosynthetic Diversity.</title>
        <authorList>
            <person name="Kalkreuter E."/>
            <person name="Kautsar S.A."/>
            <person name="Yang D."/>
            <person name="Bader C.D."/>
            <person name="Teijaro C.N."/>
            <person name="Fluegel L."/>
            <person name="Davis C.M."/>
            <person name="Simpson J.R."/>
            <person name="Lauterbach L."/>
            <person name="Steele A.D."/>
            <person name="Gui C."/>
            <person name="Meng S."/>
            <person name="Li G."/>
            <person name="Viehrig K."/>
            <person name="Ye F."/>
            <person name="Su P."/>
            <person name="Kiefer A.F."/>
            <person name="Nichols A."/>
            <person name="Cepeda A.J."/>
            <person name="Yan W."/>
            <person name="Fan B."/>
            <person name="Jiang Y."/>
            <person name="Adhikari A."/>
            <person name="Zheng C.-J."/>
            <person name="Schuster L."/>
            <person name="Cowan T.M."/>
            <person name="Smanski M.J."/>
            <person name="Chevrette M.G."/>
            <person name="De Carvalho L.P.S."/>
            <person name="Shen B."/>
        </authorList>
    </citation>
    <scope>NUCLEOTIDE SEQUENCE [LARGE SCALE GENOMIC DNA]</scope>
    <source>
        <strain evidence="1 2">NPDC087220</strain>
    </source>
</reference>
<evidence type="ECO:0008006" key="3">
    <source>
        <dbReference type="Google" id="ProtNLM"/>
    </source>
</evidence>
<comment type="caution">
    <text evidence="1">The sequence shown here is derived from an EMBL/GenBank/DDBJ whole genome shotgun (WGS) entry which is preliminary data.</text>
</comment>
<name>A0ABW8EGL4_STRT5</name>
<organism evidence="1 2">
    <name type="scientific">Streptomyces toxytricini</name>
    <name type="common">Actinomyces toxytricini</name>
    <dbReference type="NCBI Taxonomy" id="67369"/>
    <lineage>
        <taxon>Bacteria</taxon>
        <taxon>Bacillati</taxon>
        <taxon>Actinomycetota</taxon>
        <taxon>Actinomycetes</taxon>
        <taxon>Kitasatosporales</taxon>
        <taxon>Streptomycetaceae</taxon>
        <taxon>Streptomyces</taxon>
    </lineage>
</organism>
<dbReference type="Proteomes" id="UP001617351">
    <property type="component" value="Unassembled WGS sequence"/>
</dbReference>
<evidence type="ECO:0000313" key="2">
    <source>
        <dbReference type="Proteomes" id="UP001617351"/>
    </source>
</evidence>
<protein>
    <recommendedName>
        <fullName evidence="3">Secreted protein</fullName>
    </recommendedName>
</protein>
<dbReference type="EMBL" id="JBIUYY010000005">
    <property type="protein sequence ID" value="MFJ2822398.1"/>
    <property type="molecule type" value="Genomic_DNA"/>
</dbReference>
<gene>
    <name evidence="1" type="ORF">ACIO7M_14940</name>
</gene>
<evidence type="ECO:0000313" key="1">
    <source>
        <dbReference type="EMBL" id="MFJ2822398.1"/>
    </source>
</evidence>
<accession>A0ABW8EGL4</accession>
<keyword evidence="2" id="KW-1185">Reference proteome</keyword>